<comment type="similarity">
    <text evidence="2">Belongs to the Mediator complex subunit 27 family.</text>
</comment>
<protein>
    <submittedName>
        <fullName evidence="7">Mediator complex subunit 27-domain-containing protein</fullName>
    </submittedName>
</protein>
<evidence type="ECO:0000256" key="6">
    <source>
        <dbReference type="SAM" id="MobiDB-lite"/>
    </source>
</evidence>
<feature type="region of interest" description="Disordered" evidence="6">
    <location>
        <begin position="94"/>
        <end position="135"/>
    </location>
</feature>
<evidence type="ECO:0000256" key="3">
    <source>
        <dbReference type="ARBA" id="ARBA00023015"/>
    </source>
</evidence>
<feature type="compositionally biased region" description="Polar residues" evidence="6">
    <location>
        <begin position="94"/>
        <end position="105"/>
    </location>
</feature>
<organism evidence="7 8">
    <name type="scientific">Ampelomyces quisqualis</name>
    <name type="common">Powdery mildew agent</name>
    <dbReference type="NCBI Taxonomy" id="50730"/>
    <lineage>
        <taxon>Eukaryota</taxon>
        <taxon>Fungi</taxon>
        <taxon>Dikarya</taxon>
        <taxon>Ascomycota</taxon>
        <taxon>Pezizomycotina</taxon>
        <taxon>Dothideomycetes</taxon>
        <taxon>Pleosporomycetidae</taxon>
        <taxon>Pleosporales</taxon>
        <taxon>Pleosporineae</taxon>
        <taxon>Phaeosphaeriaceae</taxon>
        <taxon>Ampelomyces</taxon>
    </lineage>
</organism>
<dbReference type="Proteomes" id="UP000800096">
    <property type="component" value="Unassembled WGS sequence"/>
</dbReference>
<keyword evidence="8" id="KW-1185">Reference proteome</keyword>
<feature type="compositionally biased region" description="Basic and acidic residues" evidence="6">
    <location>
        <begin position="107"/>
        <end position="116"/>
    </location>
</feature>
<name>A0A6A5R565_AMPQU</name>
<evidence type="ECO:0000256" key="4">
    <source>
        <dbReference type="ARBA" id="ARBA00023163"/>
    </source>
</evidence>
<keyword evidence="3" id="KW-0805">Transcription regulation</keyword>
<dbReference type="Pfam" id="PF11571">
    <property type="entry name" value="Med27"/>
    <property type="match status" value="1"/>
</dbReference>
<dbReference type="GO" id="GO:0016592">
    <property type="term" value="C:mediator complex"/>
    <property type="evidence" value="ECO:0007669"/>
    <property type="project" value="InterPro"/>
</dbReference>
<dbReference type="AlphaFoldDB" id="A0A6A5R565"/>
<keyword evidence="5" id="KW-0539">Nucleus</keyword>
<dbReference type="EMBL" id="ML979132">
    <property type="protein sequence ID" value="KAF1921057.1"/>
    <property type="molecule type" value="Genomic_DNA"/>
</dbReference>
<proteinExistence type="inferred from homology"/>
<evidence type="ECO:0000256" key="2">
    <source>
        <dbReference type="ARBA" id="ARBA00008048"/>
    </source>
</evidence>
<evidence type="ECO:0000313" key="7">
    <source>
        <dbReference type="EMBL" id="KAF1921057.1"/>
    </source>
</evidence>
<reference evidence="7" key="1">
    <citation type="journal article" date="2020" name="Stud. Mycol.">
        <title>101 Dothideomycetes genomes: a test case for predicting lifestyles and emergence of pathogens.</title>
        <authorList>
            <person name="Haridas S."/>
            <person name="Albert R."/>
            <person name="Binder M."/>
            <person name="Bloem J."/>
            <person name="Labutti K."/>
            <person name="Salamov A."/>
            <person name="Andreopoulos B."/>
            <person name="Baker S."/>
            <person name="Barry K."/>
            <person name="Bills G."/>
            <person name="Bluhm B."/>
            <person name="Cannon C."/>
            <person name="Castanera R."/>
            <person name="Culley D."/>
            <person name="Daum C."/>
            <person name="Ezra D."/>
            <person name="Gonzalez J."/>
            <person name="Henrissat B."/>
            <person name="Kuo A."/>
            <person name="Liang C."/>
            <person name="Lipzen A."/>
            <person name="Lutzoni F."/>
            <person name="Magnuson J."/>
            <person name="Mondo S."/>
            <person name="Nolan M."/>
            <person name="Ohm R."/>
            <person name="Pangilinan J."/>
            <person name="Park H.-J."/>
            <person name="Ramirez L."/>
            <person name="Alfaro M."/>
            <person name="Sun H."/>
            <person name="Tritt A."/>
            <person name="Yoshinaga Y."/>
            <person name="Zwiers L.-H."/>
            <person name="Turgeon B."/>
            <person name="Goodwin S."/>
            <person name="Spatafora J."/>
            <person name="Crous P."/>
            <person name="Grigoriev I."/>
        </authorList>
    </citation>
    <scope>NUCLEOTIDE SEQUENCE</scope>
    <source>
        <strain evidence="7">HMLAC05119</strain>
    </source>
</reference>
<comment type="subcellular location">
    <subcellularLocation>
        <location evidence="1">Nucleus</location>
    </subcellularLocation>
</comment>
<keyword evidence="4" id="KW-0804">Transcription</keyword>
<dbReference type="OrthoDB" id="5326237at2759"/>
<evidence type="ECO:0000313" key="8">
    <source>
        <dbReference type="Proteomes" id="UP000800096"/>
    </source>
</evidence>
<dbReference type="InterPro" id="IPR021627">
    <property type="entry name" value="Mediator_Med27"/>
</dbReference>
<evidence type="ECO:0000256" key="5">
    <source>
        <dbReference type="ARBA" id="ARBA00023242"/>
    </source>
</evidence>
<accession>A0A6A5R565</accession>
<evidence type="ECO:0000256" key="1">
    <source>
        <dbReference type="ARBA" id="ARBA00004123"/>
    </source>
</evidence>
<gene>
    <name evidence="7" type="ORF">BDU57DRAFT_439363</name>
</gene>
<sequence length="276" mass="30646">MATPDVAGAGWDEAQCTTALAHLEQLQAQIDNLRLAIPRVIEPFQRPPNPSTFKLFAQGLVGSQNDVKLLKEQWRAVETQLVFEHAKKSFAANTDLSASKSTPSHGWTEREKERSTKRNNSSESLDESRSNSATEDVPQILVEFQKAHPSIKLETQDDNRTISTQFVSGSFKLRFRIVVDQEANGKHKFSAECLGASEPWLSINRCIASRPQANCLKYLLDMVAAYKTVKGTSCAKCKRLLDDTALTPTARRSKQVDAANDTIQTVWEAVHESCLG</sequence>